<dbReference type="Pfam" id="PF01839">
    <property type="entry name" value="FG-GAP"/>
    <property type="match status" value="5"/>
</dbReference>
<dbReference type="SUPFAM" id="SSF69318">
    <property type="entry name" value="Integrin alpha N-terminal domain"/>
    <property type="match status" value="1"/>
</dbReference>
<protein>
    <submittedName>
        <fullName evidence="6">FG-GAP-like repeat-containing protein</fullName>
    </submittedName>
</protein>
<evidence type="ECO:0000256" key="3">
    <source>
        <dbReference type="ARBA" id="ARBA00022801"/>
    </source>
</evidence>
<keyword evidence="4" id="KW-0325">Glycoprotein</keyword>
<dbReference type="PRINTS" id="PR00718">
    <property type="entry name" value="PHPHLIPASED"/>
</dbReference>
<feature type="signal peptide" evidence="5">
    <location>
        <begin position="1"/>
        <end position="29"/>
    </location>
</feature>
<dbReference type="Proteomes" id="UP001596160">
    <property type="component" value="Unassembled WGS sequence"/>
</dbReference>
<dbReference type="PANTHER" id="PTHR23221">
    <property type="entry name" value="GLYCOSYLPHOSPHATIDYLINOSITOL PHOSPHOLIPASE D"/>
    <property type="match status" value="1"/>
</dbReference>
<evidence type="ECO:0000313" key="6">
    <source>
        <dbReference type="EMBL" id="MFC5153841.1"/>
    </source>
</evidence>
<evidence type="ECO:0000256" key="4">
    <source>
        <dbReference type="ARBA" id="ARBA00023180"/>
    </source>
</evidence>
<dbReference type="InterPro" id="IPR028994">
    <property type="entry name" value="Integrin_alpha_N"/>
</dbReference>
<comment type="caution">
    <text evidence="6">The sequence shown here is derived from an EMBL/GenBank/DDBJ whole genome shotgun (WGS) entry which is preliminary data.</text>
</comment>
<gene>
    <name evidence="6" type="ORF">ACFPRH_19080</name>
</gene>
<name>A0ABW0AL90_9ACTN</name>
<evidence type="ECO:0000256" key="5">
    <source>
        <dbReference type="SAM" id="SignalP"/>
    </source>
</evidence>
<dbReference type="RefSeq" id="WP_344471755.1">
    <property type="nucleotide sequence ID" value="NZ_BAAASB010000001.1"/>
</dbReference>
<dbReference type="Pfam" id="PF13517">
    <property type="entry name" value="FG-GAP_3"/>
    <property type="match status" value="1"/>
</dbReference>
<organism evidence="6 7">
    <name type="scientific">Streptomyces amakusaensis</name>
    <dbReference type="NCBI Taxonomy" id="67271"/>
    <lineage>
        <taxon>Bacteria</taxon>
        <taxon>Bacillati</taxon>
        <taxon>Actinomycetota</taxon>
        <taxon>Actinomycetes</taxon>
        <taxon>Kitasatosporales</taxon>
        <taxon>Streptomycetaceae</taxon>
        <taxon>Streptomyces</taxon>
    </lineage>
</organism>
<keyword evidence="3" id="KW-0378">Hydrolase</keyword>
<dbReference type="InterPro" id="IPR013519">
    <property type="entry name" value="Int_alpha_beta-p"/>
</dbReference>
<keyword evidence="2" id="KW-0677">Repeat</keyword>
<accession>A0ABW0AL90</accession>
<dbReference type="SMART" id="SM00191">
    <property type="entry name" value="Int_alpha"/>
    <property type="match status" value="5"/>
</dbReference>
<dbReference type="EMBL" id="JBHSKP010000011">
    <property type="protein sequence ID" value="MFC5153841.1"/>
    <property type="molecule type" value="Genomic_DNA"/>
</dbReference>
<evidence type="ECO:0000313" key="7">
    <source>
        <dbReference type="Proteomes" id="UP001596160"/>
    </source>
</evidence>
<dbReference type="PROSITE" id="PS51470">
    <property type="entry name" value="FG_GAP"/>
    <property type="match status" value="2"/>
</dbReference>
<keyword evidence="7" id="KW-1185">Reference proteome</keyword>
<dbReference type="InterPro" id="IPR013517">
    <property type="entry name" value="FG-GAP"/>
</dbReference>
<keyword evidence="1 5" id="KW-0732">Signal</keyword>
<proteinExistence type="predicted"/>
<dbReference type="InterPro" id="IPR001028">
    <property type="entry name" value="Gprt_PLipase_D"/>
</dbReference>
<feature type="chain" id="PRO_5047225325" evidence="5">
    <location>
        <begin position="30"/>
        <end position="498"/>
    </location>
</feature>
<evidence type="ECO:0000256" key="2">
    <source>
        <dbReference type="ARBA" id="ARBA00022737"/>
    </source>
</evidence>
<sequence length="498" mass="50326">MNTRSTTRGLGLLTAIAAVAALTAPVAFAAPATAAAPAAAKKAKGKSRDDFNGDGYQDLAVAAPRATVDGQERAGYVAVLYGSKSGLKTSGKQVLRQGRGGIPGVPQESDEFGGTLASADLDRDGYADLVIGAVGDGYQPDPGAAGELTVVWGSAKGLGRGKTPAGTTRGSAEKGSTTRLVAGDFNGDGKPDLAAANWNSGLTVLHGPFDAAAKPARKTYVPAADQEINRSSFALAAGDVNKDGRTDILGIAETSDVERPGVLFWKGTTKGPAASEIVKDSKGKPLVGMSVAVGDVNKDGFQDVLVGNSASGDLDPKRRGGTVTYLPGSAKGVSGAKSSVFHLDTPGIPGGPKDDGGFGASVAVGDLDGDKYGDTVIGVPRRYADGRVESGSVVVLRGTRSGPTAAKAKEFTQNTPGVPGSSETRDYFGSHTKPFDADGDGRNELAVSATGENKGAGEVWVLPATASGPTGKGSLTVNPTMLGVNPDVWGKFGSSYTR</sequence>
<evidence type="ECO:0000256" key="1">
    <source>
        <dbReference type="ARBA" id="ARBA00022729"/>
    </source>
</evidence>
<reference evidence="7" key="1">
    <citation type="journal article" date="2019" name="Int. J. Syst. Evol. Microbiol.">
        <title>The Global Catalogue of Microorganisms (GCM) 10K type strain sequencing project: providing services to taxonomists for standard genome sequencing and annotation.</title>
        <authorList>
            <consortium name="The Broad Institute Genomics Platform"/>
            <consortium name="The Broad Institute Genome Sequencing Center for Infectious Disease"/>
            <person name="Wu L."/>
            <person name="Ma J."/>
        </authorList>
    </citation>
    <scope>NUCLEOTIDE SEQUENCE [LARGE SCALE GENOMIC DNA]</scope>
    <source>
        <strain evidence="7">PCU 266</strain>
    </source>
</reference>
<dbReference type="PANTHER" id="PTHR23221:SF7">
    <property type="entry name" value="PHOSPHATIDYLINOSITOL-GLYCAN-SPECIFIC PHOSPHOLIPASE D"/>
    <property type="match status" value="1"/>
</dbReference>
<dbReference type="Gene3D" id="2.130.10.130">
    <property type="entry name" value="Integrin alpha, N-terminal"/>
    <property type="match status" value="4"/>
</dbReference>